<gene>
    <name evidence="2" type="ORF">CEXT_79761</name>
</gene>
<dbReference type="AlphaFoldDB" id="A0AAV4TBP5"/>
<reference evidence="2 3" key="1">
    <citation type="submission" date="2021-06" db="EMBL/GenBank/DDBJ databases">
        <title>Caerostris extrusa draft genome.</title>
        <authorList>
            <person name="Kono N."/>
            <person name="Arakawa K."/>
        </authorList>
    </citation>
    <scope>NUCLEOTIDE SEQUENCE [LARGE SCALE GENOMIC DNA]</scope>
</reference>
<evidence type="ECO:0000313" key="3">
    <source>
        <dbReference type="Proteomes" id="UP001054945"/>
    </source>
</evidence>
<sequence>MEHFFPLLSQSNDFPQTKTSRLIRNPPRVPGPKIVSNHSNPPRARSFPPPSEMQMRSVCFNLSLETREPDCSPPPPEKAANWAMKVPGGPRPLNRELDDEREGRLIRPLRSPETEKFPALCVFKGVTRMLRVFV</sequence>
<evidence type="ECO:0000256" key="1">
    <source>
        <dbReference type="SAM" id="MobiDB-lite"/>
    </source>
</evidence>
<feature type="compositionally biased region" description="Polar residues" evidence="1">
    <location>
        <begin position="8"/>
        <end position="22"/>
    </location>
</feature>
<evidence type="ECO:0000313" key="2">
    <source>
        <dbReference type="EMBL" id="GIY42609.1"/>
    </source>
</evidence>
<comment type="caution">
    <text evidence="2">The sequence shown here is derived from an EMBL/GenBank/DDBJ whole genome shotgun (WGS) entry which is preliminary data.</text>
</comment>
<dbReference type="EMBL" id="BPLR01010873">
    <property type="protein sequence ID" value="GIY42609.1"/>
    <property type="molecule type" value="Genomic_DNA"/>
</dbReference>
<feature type="region of interest" description="Disordered" evidence="1">
    <location>
        <begin position="1"/>
        <end position="52"/>
    </location>
</feature>
<organism evidence="2 3">
    <name type="scientific">Caerostris extrusa</name>
    <name type="common">Bark spider</name>
    <name type="synonym">Caerostris bankana</name>
    <dbReference type="NCBI Taxonomy" id="172846"/>
    <lineage>
        <taxon>Eukaryota</taxon>
        <taxon>Metazoa</taxon>
        <taxon>Ecdysozoa</taxon>
        <taxon>Arthropoda</taxon>
        <taxon>Chelicerata</taxon>
        <taxon>Arachnida</taxon>
        <taxon>Araneae</taxon>
        <taxon>Araneomorphae</taxon>
        <taxon>Entelegynae</taxon>
        <taxon>Araneoidea</taxon>
        <taxon>Araneidae</taxon>
        <taxon>Caerostris</taxon>
    </lineage>
</organism>
<keyword evidence="3" id="KW-1185">Reference proteome</keyword>
<feature type="region of interest" description="Disordered" evidence="1">
    <location>
        <begin position="66"/>
        <end position="96"/>
    </location>
</feature>
<dbReference type="Proteomes" id="UP001054945">
    <property type="component" value="Unassembled WGS sequence"/>
</dbReference>
<name>A0AAV4TBP5_CAEEX</name>
<accession>A0AAV4TBP5</accession>
<protein>
    <submittedName>
        <fullName evidence="2">Uncharacterized protein</fullName>
    </submittedName>
</protein>
<proteinExistence type="predicted"/>